<feature type="transmembrane region" description="Helical" evidence="10">
    <location>
        <begin position="63"/>
        <end position="82"/>
    </location>
</feature>
<dbReference type="Proteomes" id="UP000825701">
    <property type="component" value="Chromosome"/>
</dbReference>
<evidence type="ECO:0000256" key="9">
    <source>
        <dbReference type="RuleBase" id="RU003942"/>
    </source>
</evidence>
<proteinExistence type="inferred from homology"/>
<keyword evidence="5 10" id="KW-1133">Transmembrane helix</keyword>
<dbReference type="GO" id="GO:0022857">
    <property type="term" value="F:transmembrane transporter activity"/>
    <property type="evidence" value="ECO:0007669"/>
    <property type="project" value="InterPro"/>
</dbReference>
<comment type="similarity">
    <text evidence="7">Belongs to the drug/metabolite transporter (DMT) superfamily. Small multidrug resistance (SMR) (TC 2.A.7.1) family. Gdx/SugE subfamily.</text>
</comment>
<gene>
    <name evidence="11" type="ORF">K6K41_11515</name>
</gene>
<dbReference type="PANTHER" id="PTHR30561">
    <property type="entry name" value="SMR FAMILY PROTON-DEPENDENT DRUG EFFLUX TRANSPORTER SUGE"/>
    <property type="match status" value="1"/>
</dbReference>
<dbReference type="KEGG" id="cmet:K6K41_11515"/>
<dbReference type="RefSeq" id="WP_261405258.1">
    <property type="nucleotide sequence ID" value="NZ_CP081869.1"/>
</dbReference>
<evidence type="ECO:0000256" key="10">
    <source>
        <dbReference type="SAM" id="Phobius"/>
    </source>
</evidence>
<evidence type="ECO:0000256" key="4">
    <source>
        <dbReference type="ARBA" id="ARBA00022692"/>
    </source>
</evidence>
<evidence type="ECO:0000256" key="5">
    <source>
        <dbReference type="ARBA" id="ARBA00022989"/>
    </source>
</evidence>
<feature type="transmembrane region" description="Helical" evidence="10">
    <location>
        <begin position="88"/>
        <end position="107"/>
    </location>
</feature>
<dbReference type="Gene3D" id="1.10.3730.20">
    <property type="match status" value="1"/>
</dbReference>
<protein>
    <recommendedName>
        <fullName evidence="8">Guanidinium exporter</fullName>
    </recommendedName>
</protein>
<feature type="transmembrane region" description="Helical" evidence="10">
    <location>
        <begin position="33"/>
        <end position="51"/>
    </location>
</feature>
<evidence type="ECO:0000313" key="11">
    <source>
        <dbReference type="EMBL" id="QZO01900.1"/>
    </source>
</evidence>
<keyword evidence="3" id="KW-1003">Cell membrane</keyword>
<evidence type="ECO:0000256" key="7">
    <source>
        <dbReference type="ARBA" id="ARBA00038151"/>
    </source>
</evidence>
<dbReference type="EMBL" id="CP081869">
    <property type="protein sequence ID" value="QZO01900.1"/>
    <property type="molecule type" value="Genomic_DNA"/>
</dbReference>
<evidence type="ECO:0000256" key="2">
    <source>
        <dbReference type="ARBA" id="ARBA00022448"/>
    </source>
</evidence>
<dbReference type="InterPro" id="IPR045324">
    <property type="entry name" value="Small_multidrug_res"/>
</dbReference>
<evidence type="ECO:0000313" key="12">
    <source>
        <dbReference type="Proteomes" id="UP000825701"/>
    </source>
</evidence>
<dbReference type="Pfam" id="PF00893">
    <property type="entry name" value="Multi_Drug_Res"/>
    <property type="match status" value="1"/>
</dbReference>
<dbReference type="SUPFAM" id="SSF103481">
    <property type="entry name" value="Multidrug resistance efflux transporter EmrE"/>
    <property type="match status" value="1"/>
</dbReference>
<dbReference type="GO" id="GO:0005886">
    <property type="term" value="C:plasma membrane"/>
    <property type="evidence" value="ECO:0007669"/>
    <property type="project" value="UniProtKB-SubCell"/>
</dbReference>
<comment type="subcellular location">
    <subcellularLocation>
        <location evidence="1 9">Cell membrane</location>
        <topology evidence="1 9">Multi-pass membrane protein</topology>
    </subcellularLocation>
</comment>
<dbReference type="InterPro" id="IPR037185">
    <property type="entry name" value="EmrE-like"/>
</dbReference>
<sequence length="108" mass="10982">MSAAWGWALLVASGLTDVAWAFATKRSNGFTEPLWSVVSLVLLAAFIAMLAKALQVLPRGPAYAVWTGVGAVGALAVGVAFLGEALDPVRICFAGVIVIGIAGLKLAG</sequence>
<keyword evidence="12" id="KW-1185">Reference proteome</keyword>
<keyword evidence="4 9" id="KW-0812">Transmembrane</keyword>
<evidence type="ECO:0000256" key="1">
    <source>
        <dbReference type="ARBA" id="ARBA00004651"/>
    </source>
</evidence>
<keyword evidence="6 10" id="KW-0472">Membrane</keyword>
<evidence type="ECO:0000256" key="3">
    <source>
        <dbReference type="ARBA" id="ARBA00022475"/>
    </source>
</evidence>
<keyword evidence="2" id="KW-0813">Transport</keyword>
<dbReference type="InterPro" id="IPR000390">
    <property type="entry name" value="Small_drug/metabolite_transptr"/>
</dbReference>
<dbReference type="AlphaFoldDB" id="A0A9E6RCN7"/>
<evidence type="ECO:0000256" key="6">
    <source>
        <dbReference type="ARBA" id="ARBA00023136"/>
    </source>
</evidence>
<name>A0A9E6RCN7_9HYPH</name>
<organism evidence="11 12">
    <name type="scientific">Chenggangzhangella methanolivorans</name>
    <dbReference type="NCBI Taxonomy" id="1437009"/>
    <lineage>
        <taxon>Bacteria</taxon>
        <taxon>Pseudomonadati</taxon>
        <taxon>Pseudomonadota</taxon>
        <taxon>Alphaproteobacteria</taxon>
        <taxon>Hyphomicrobiales</taxon>
        <taxon>Methylopilaceae</taxon>
        <taxon>Chenggangzhangella</taxon>
    </lineage>
</organism>
<reference evidence="11" key="1">
    <citation type="submission" date="2021-08" db="EMBL/GenBank/DDBJ databases">
        <authorList>
            <person name="Zhang H."/>
            <person name="Xu M."/>
            <person name="Yu Z."/>
            <person name="Yang L."/>
            <person name="Cai Y."/>
        </authorList>
    </citation>
    <scope>NUCLEOTIDE SEQUENCE</scope>
    <source>
        <strain evidence="11">CHL1</strain>
    </source>
</reference>
<dbReference type="PANTHER" id="PTHR30561:SF0">
    <property type="entry name" value="GUANIDINIUM EXPORTER"/>
    <property type="match status" value="1"/>
</dbReference>
<evidence type="ECO:0000256" key="8">
    <source>
        <dbReference type="ARBA" id="ARBA00039168"/>
    </source>
</evidence>
<accession>A0A9E6RCN7</accession>